<evidence type="ECO:0000313" key="2">
    <source>
        <dbReference type="EMBL" id="PTQ07841.1"/>
    </source>
</evidence>
<dbReference type="AlphaFoldDB" id="A0A2T5FU83"/>
<evidence type="ECO:0000313" key="3">
    <source>
        <dbReference type="Proteomes" id="UP000244162"/>
    </source>
</evidence>
<organism evidence="2 3">
    <name type="scientific">Sphingomonas oleivorans</name>
    <dbReference type="NCBI Taxonomy" id="1735121"/>
    <lineage>
        <taxon>Bacteria</taxon>
        <taxon>Pseudomonadati</taxon>
        <taxon>Pseudomonadota</taxon>
        <taxon>Alphaproteobacteria</taxon>
        <taxon>Sphingomonadales</taxon>
        <taxon>Sphingomonadaceae</taxon>
        <taxon>Sphingomonas</taxon>
    </lineage>
</organism>
<keyword evidence="1" id="KW-1133">Transmembrane helix</keyword>
<proteinExistence type="predicted"/>
<keyword evidence="1" id="KW-0812">Transmembrane</keyword>
<dbReference type="GO" id="GO:0006782">
    <property type="term" value="P:protoporphyrinogen IX biosynthetic process"/>
    <property type="evidence" value="ECO:0007669"/>
    <property type="project" value="UniProtKB-UniPathway"/>
</dbReference>
<protein>
    <submittedName>
        <fullName evidence="2">Uncharacterized protein</fullName>
    </submittedName>
</protein>
<feature type="transmembrane region" description="Helical" evidence="1">
    <location>
        <begin position="242"/>
        <end position="262"/>
    </location>
</feature>
<keyword evidence="1" id="KW-0472">Membrane</keyword>
<feature type="transmembrane region" description="Helical" evidence="1">
    <location>
        <begin position="176"/>
        <end position="196"/>
    </location>
</feature>
<keyword evidence="3" id="KW-1185">Reference proteome</keyword>
<name>A0A2T5FU83_9SPHN</name>
<accession>A0A2T5FU83</accession>
<sequence>MATERQSASGAQLRMLSCRSKEQVKMVAGPRNQQSHKSPATLLAGLSRVCPPQPSQTAPTALLCAGLKLSSSRWTSLWSARRDAGRPAGTGARRTGSDMGFITAEYLALRGAAKPIGTGSGATMIDLPYYGLLAVHILAVAIFLAGSLVEALSLPSLSKEGTLEPRRAAELQRLRFGNAVVTTPALFFIWILGLAMTLQVGWFATGWMKAKIACVAMLTLIHGSNMVRLQRLSRGRSVSPSTFRPLLAMLLLVLAISTLVLAKPF</sequence>
<feature type="transmembrane region" description="Helical" evidence="1">
    <location>
        <begin position="129"/>
        <end position="155"/>
    </location>
</feature>
<dbReference type="UniPathway" id="UPA00251">
    <property type="reaction ID" value="UER00324"/>
</dbReference>
<gene>
    <name evidence="2" type="ORF">CLG96_17045</name>
</gene>
<dbReference type="Proteomes" id="UP000244162">
    <property type="component" value="Unassembled WGS sequence"/>
</dbReference>
<reference evidence="2 3" key="1">
    <citation type="submission" date="2017-09" db="EMBL/GenBank/DDBJ databases">
        <title>Sphingomonas panjinensis sp.nov., isolated from oil-contaminated soil.</title>
        <authorList>
            <person name="Wang L."/>
            <person name="Chen L."/>
        </authorList>
    </citation>
    <scope>NUCLEOTIDE SEQUENCE [LARGE SCALE GENOMIC DNA]</scope>
    <source>
        <strain evidence="2 3">FW-11</strain>
    </source>
</reference>
<dbReference type="InterPro" id="IPR005265">
    <property type="entry name" value="HemJ-like"/>
</dbReference>
<dbReference type="OrthoDB" id="8367737at2"/>
<dbReference type="Pfam" id="PF03653">
    <property type="entry name" value="UPF0093"/>
    <property type="match status" value="1"/>
</dbReference>
<dbReference type="EMBL" id="NWBU01000017">
    <property type="protein sequence ID" value="PTQ07841.1"/>
    <property type="molecule type" value="Genomic_DNA"/>
</dbReference>
<evidence type="ECO:0000256" key="1">
    <source>
        <dbReference type="SAM" id="Phobius"/>
    </source>
</evidence>
<comment type="caution">
    <text evidence="2">The sequence shown here is derived from an EMBL/GenBank/DDBJ whole genome shotgun (WGS) entry which is preliminary data.</text>
</comment>